<dbReference type="EMBL" id="KV428026">
    <property type="protein sequence ID" value="KZT40931.1"/>
    <property type="molecule type" value="Genomic_DNA"/>
</dbReference>
<gene>
    <name evidence="1" type="ORF">SISSUDRAFT_1031518</name>
</gene>
<reference evidence="1 2" key="1">
    <citation type="journal article" date="2016" name="Mol. Biol. Evol.">
        <title>Comparative Genomics of Early-Diverging Mushroom-Forming Fungi Provides Insights into the Origins of Lignocellulose Decay Capabilities.</title>
        <authorList>
            <person name="Nagy L.G."/>
            <person name="Riley R."/>
            <person name="Tritt A."/>
            <person name="Adam C."/>
            <person name="Daum C."/>
            <person name="Floudas D."/>
            <person name="Sun H."/>
            <person name="Yadav J.S."/>
            <person name="Pangilinan J."/>
            <person name="Larsson K.H."/>
            <person name="Matsuura K."/>
            <person name="Barry K."/>
            <person name="Labutti K."/>
            <person name="Kuo R."/>
            <person name="Ohm R.A."/>
            <person name="Bhattacharya S.S."/>
            <person name="Shirouzu T."/>
            <person name="Yoshinaga Y."/>
            <person name="Martin F.M."/>
            <person name="Grigoriev I.V."/>
            <person name="Hibbett D.S."/>
        </authorList>
    </citation>
    <scope>NUCLEOTIDE SEQUENCE [LARGE SCALE GENOMIC DNA]</scope>
    <source>
        <strain evidence="1 2">HHB10207 ss-3</strain>
    </source>
</reference>
<name>A0A166FRI9_9AGAM</name>
<accession>A0A166FRI9</accession>
<sequence length="216" mass="23168">MAQDSPEGYTGYSRGSVFCRTAGIVFFDLTTSFLSLHMLLGSQAKCHDGPTPGILRTTTIVIRYKRSGQSLLASWVNGVLFAVCSRSSSESSTDRVGDFALSHPAGTLLPHRINTVHAVLGFRDFGTPATRDSSVLSRPDPHFKVGDATEPLIYEHSGIDDLNRPGAAHFESFEKTVGKGSNVDQSTSILACLSSSYGTIIGSKIISLLHKGHLIL</sequence>
<evidence type="ECO:0000313" key="2">
    <source>
        <dbReference type="Proteomes" id="UP000076798"/>
    </source>
</evidence>
<proteinExistence type="predicted"/>
<evidence type="ECO:0000313" key="1">
    <source>
        <dbReference type="EMBL" id="KZT40931.1"/>
    </source>
</evidence>
<organism evidence="1 2">
    <name type="scientific">Sistotremastrum suecicum HHB10207 ss-3</name>
    <dbReference type="NCBI Taxonomy" id="1314776"/>
    <lineage>
        <taxon>Eukaryota</taxon>
        <taxon>Fungi</taxon>
        <taxon>Dikarya</taxon>
        <taxon>Basidiomycota</taxon>
        <taxon>Agaricomycotina</taxon>
        <taxon>Agaricomycetes</taxon>
        <taxon>Sistotremastrales</taxon>
        <taxon>Sistotremastraceae</taxon>
        <taxon>Sistotremastrum</taxon>
    </lineage>
</organism>
<keyword evidence="2" id="KW-1185">Reference proteome</keyword>
<dbReference type="Proteomes" id="UP000076798">
    <property type="component" value="Unassembled WGS sequence"/>
</dbReference>
<protein>
    <submittedName>
        <fullName evidence="1">Uncharacterized protein</fullName>
    </submittedName>
</protein>
<dbReference type="AlphaFoldDB" id="A0A166FRI9"/>